<dbReference type="Gene3D" id="1.10.287.690">
    <property type="entry name" value="Helix hairpin bin"/>
    <property type="match status" value="1"/>
</dbReference>
<dbReference type="FunFam" id="3.30.70.2820:FF:000001">
    <property type="entry name" value="DNA polymerase"/>
    <property type="match status" value="1"/>
</dbReference>
<organism evidence="18 19">
    <name type="scientific">Crassostrea virginica</name>
    <name type="common">Eastern oyster</name>
    <dbReference type="NCBI Taxonomy" id="6565"/>
    <lineage>
        <taxon>Eukaryota</taxon>
        <taxon>Metazoa</taxon>
        <taxon>Spiralia</taxon>
        <taxon>Lophotrochozoa</taxon>
        <taxon>Mollusca</taxon>
        <taxon>Bivalvia</taxon>
        <taxon>Autobranchia</taxon>
        <taxon>Pteriomorphia</taxon>
        <taxon>Ostreida</taxon>
        <taxon>Ostreoidea</taxon>
        <taxon>Ostreidae</taxon>
        <taxon>Crassostrea</taxon>
    </lineage>
</organism>
<dbReference type="RefSeq" id="XP_022344658.1">
    <property type="nucleotide sequence ID" value="XM_022488950.1"/>
</dbReference>
<feature type="compositionally biased region" description="Polar residues" evidence="13">
    <location>
        <begin position="137"/>
        <end position="153"/>
    </location>
</feature>
<dbReference type="GO" id="GO:0000166">
    <property type="term" value="F:nucleotide binding"/>
    <property type="evidence" value="ECO:0007669"/>
    <property type="project" value="InterPro"/>
</dbReference>
<dbReference type="PANTHER" id="PTHR45861:SF1">
    <property type="entry name" value="DNA POLYMERASE ALPHA CATALYTIC SUBUNIT"/>
    <property type="match status" value="1"/>
</dbReference>
<feature type="domain" description="DNA-directed DNA polymerase family B multifunctional" evidence="14">
    <location>
        <begin position="809"/>
        <end position="1256"/>
    </location>
</feature>
<dbReference type="SUPFAM" id="SSF56672">
    <property type="entry name" value="DNA/RNA polymerases"/>
    <property type="match status" value="1"/>
</dbReference>
<dbReference type="InterPro" id="IPR023211">
    <property type="entry name" value="DNA_pol_palm_dom_sf"/>
</dbReference>
<keyword evidence="5 12" id="KW-0235">DNA replication</keyword>
<dbReference type="InterPro" id="IPR045846">
    <property type="entry name" value="POLBc_alpha"/>
</dbReference>
<dbReference type="Gene3D" id="3.30.70.2820">
    <property type="match status" value="1"/>
</dbReference>
<dbReference type="Gene3D" id="1.10.132.60">
    <property type="entry name" value="DNA polymerase family B, C-terminal domain"/>
    <property type="match status" value="1"/>
</dbReference>
<evidence type="ECO:0000313" key="19">
    <source>
        <dbReference type="RefSeq" id="XP_022344658.1"/>
    </source>
</evidence>
<dbReference type="Gene3D" id="3.90.1600.10">
    <property type="entry name" value="Palm domain of DNA polymerase"/>
    <property type="match status" value="1"/>
</dbReference>
<evidence type="ECO:0000256" key="13">
    <source>
        <dbReference type="SAM" id="MobiDB-lite"/>
    </source>
</evidence>
<dbReference type="FunFam" id="1.10.287.690:FF:000003">
    <property type="entry name" value="DNA polymerase"/>
    <property type="match status" value="1"/>
</dbReference>
<dbReference type="Proteomes" id="UP000694844">
    <property type="component" value="Chromosome 5"/>
</dbReference>
<dbReference type="FunFam" id="1.10.132.60:FF:000004">
    <property type="entry name" value="DNA polymerase"/>
    <property type="match status" value="1"/>
</dbReference>
<evidence type="ECO:0000256" key="11">
    <source>
        <dbReference type="ARBA" id="ARBA00023242"/>
    </source>
</evidence>
<dbReference type="OrthoDB" id="6755010at2759"/>
<dbReference type="InterPro" id="IPR038256">
    <property type="entry name" value="Pol_alpha_znc_sf"/>
</dbReference>
<keyword evidence="4 12" id="KW-0548">Nucleotidyltransferase</keyword>
<dbReference type="Pfam" id="PF08996">
    <property type="entry name" value="zf-DNA_Pol"/>
    <property type="match status" value="1"/>
</dbReference>
<keyword evidence="18" id="KW-1185">Reference proteome</keyword>
<reference evidence="19" key="1">
    <citation type="submission" date="2025-08" db="UniProtKB">
        <authorList>
            <consortium name="RefSeq"/>
        </authorList>
    </citation>
    <scope>IDENTIFICATION</scope>
    <source>
        <tissue evidence="19">Whole sample</tissue>
    </source>
</reference>
<comment type="catalytic activity">
    <reaction evidence="12">
        <text>DNA(n) + a 2'-deoxyribonucleoside 5'-triphosphate = DNA(n+1) + diphosphate</text>
        <dbReference type="Rhea" id="RHEA:22508"/>
        <dbReference type="Rhea" id="RHEA-COMP:17339"/>
        <dbReference type="Rhea" id="RHEA-COMP:17340"/>
        <dbReference type="ChEBI" id="CHEBI:33019"/>
        <dbReference type="ChEBI" id="CHEBI:61560"/>
        <dbReference type="ChEBI" id="CHEBI:173112"/>
        <dbReference type="EC" id="2.7.7.7"/>
    </reaction>
</comment>
<dbReference type="PRINTS" id="PR00106">
    <property type="entry name" value="DNAPOLB"/>
</dbReference>
<evidence type="ECO:0000256" key="9">
    <source>
        <dbReference type="ARBA" id="ARBA00022932"/>
    </source>
</evidence>
<feature type="domain" description="DNA-directed DNA polymerase family B exonuclease" evidence="15">
    <location>
        <begin position="502"/>
        <end position="743"/>
    </location>
</feature>
<dbReference type="PANTHER" id="PTHR45861">
    <property type="entry name" value="DNA POLYMERASE ALPHA CATALYTIC SUBUNIT"/>
    <property type="match status" value="1"/>
</dbReference>
<protein>
    <recommendedName>
        <fullName evidence="12">DNA polymerase</fullName>
        <ecNumber evidence="12">2.7.7.7</ecNumber>
    </recommendedName>
</protein>
<dbReference type="Gene3D" id="1.10.3200.20">
    <property type="entry name" value="DNA Polymerase alpha, zinc finger"/>
    <property type="match status" value="1"/>
</dbReference>
<dbReference type="InterPro" id="IPR012337">
    <property type="entry name" value="RNaseH-like_sf"/>
</dbReference>
<dbReference type="InterPro" id="IPR006133">
    <property type="entry name" value="DNA-dir_DNA_pol_B_exonuc"/>
</dbReference>
<dbReference type="InterPro" id="IPR043502">
    <property type="entry name" value="DNA/RNA_pol_sf"/>
</dbReference>
<dbReference type="Pfam" id="PF12254">
    <property type="entry name" value="DNA_pol_alpha_N"/>
    <property type="match status" value="1"/>
</dbReference>
<dbReference type="GO" id="GO:1902975">
    <property type="term" value="P:mitotic DNA replication initiation"/>
    <property type="evidence" value="ECO:0007669"/>
    <property type="project" value="InterPro"/>
</dbReference>
<evidence type="ECO:0000259" key="15">
    <source>
        <dbReference type="Pfam" id="PF03104"/>
    </source>
</evidence>
<dbReference type="GO" id="GO:0005658">
    <property type="term" value="C:alpha DNA polymerase:primase complex"/>
    <property type="evidence" value="ECO:0007669"/>
    <property type="project" value="UniProtKB-ARBA"/>
</dbReference>
<dbReference type="GO" id="GO:0003697">
    <property type="term" value="F:single-stranded DNA binding"/>
    <property type="evidence" value="ECO:0007669"/>
    <property type="project" value="TreeGrafter"/>
</dbReference>
<dbReference type="Pfam" id="PF03104">
    <property type="entry name" value="DNA_pol_B_exo1"/>
    <property type="match status" value="1"/>
</dbReference>
<name>A0A8B8EYN1_CRAVI</name>
<dbReference type="FunFam" id="3.90.1600.10:FF:000022">
    <property type="entry name" value="DNA polymerase"/>
    <property type="match status" value="1"/>
</dbReference>
<evidence type="ECO:0000256" key="12">
    <source>
        <dbReference type="RuleBase" id="RU000442"/>
    </source>
</evidence>
<dbReference type="GO" id="GO:0003887">
    <property type="term" value="F:DNA-directed DNA polymerase activity"/>
    <property type="evidence" value="ECO:0007669"/>
    <property type="project" value="UniProtKB-KW"/>
</dbReference>
<evidence type="ECO:0000259" key="14">
    <source>
        <dbReference type="Pfam" id="PF00136"/>
    </source>
</evidence>
<dbReference type="KEGG" id="cvn:111137485"/>
<evidence type="ECO:0000256" key="1">
    <source>
        <dbReference type="ARBA" id="ARBA00004123"/>
    </source>
</evidence>
<feature type="compositionally biased region" description="Polar residues" evidence="13">
    <location>
        <begin position="200"/>
        <end position="213"/>
    </location>
</feature>
<evidence type="ECO:0000256" key="3">
    <source>
        <dbReference type="ARBA" id="ARBA00022679"/>
    </source>
</evidence>
<dbReference type="GO" id="GO:0003688">
    <property type="term" value="F:DNA replication origin binding"/>
    <property type="evidence" value="ECO:0007669"/>
    <property type="project" value="TreeGrafter"/>
</dbReference>
<dbReference type="GO" id="GO:0006272">
    <property type="term" value="P:leading strand elongation"/>
    <property type="evidence" value="ECO:0007669"/>
    <property type="project" value="TreeGrafter"/>
</dbReference>
<comment type="subcellular location">
    <subcellularLocation>
        <location evidence="1">Nucleus</location>
    </subcellularLocation>
</comment>
<evidence type="ECO:0000256" key="2">
    <source>
        <dbReference type="ARBA" id="ARBA00005755"/>
    </source>
</evidence>
<dbReference type="GO" id="GO:0006273">
    <property type="term" value="P:lagging strand elongation"/>
    <property type="evidence" value="ECO:0007669"/>
    <property type="project" value="TreeGrafter"/>
</dbReference>
<keyword evidence="3 12" id="KW-0808">Transferase</keyword>
<feature type="region of interest" description="Disordered" evidence="13">
    <location>
        <begin position="198"/>
        <end position="231"/>
    </location>
</feature>
<keyword evidence="10 12" id="KW-0238">DNA-binding</keyword>
<feature type="domain" description="DNA polymerase alpha catalytic subunit N-terminal" evidence="17">
    <location>
        <begin position="42"/>
        <end position="104"/>
    </location>
</feature>
<dbReference type="CDD" id="cd05776">
    <property type="entry name" value="DNA_polB_alpha_exo"/>
    <property type="match status" value="1"/>
</dbReference>
<dbReference type="Pfam" id="PF00136">
    <property type="entry name" value="DNA_pol_B"/>
    <property type="match status" value="1"/>
</dbReference>
<dbReference type="GO" id="GO:0033554">
    <property type="term" value="P:cellular response to stress"/>
    <property type="evidence" value="ECO:0007669"/>
    <property type="project" value="UniProtKB-ARBA"/>
</dbReference>
<evidence type="ECO:0000256" key="8">
    <source>
        <dbReference type="ARBA" id="ARBA00022833"/>
    </source>
</evidence>
<comment type="similarity">
    <text evidence="2 12">Belongs to the DNA polymerase type-B family.</text>
</comment>
<evidence type="ECO:0000256" key="10">
    <source>
        <dbReference type="ARBA" id="ARBA00023125"/>
    </source>
</evidence>
<evidence type="ECO:0000256" key="4">
    <source>
        <dbReference type="ARBA" id="ARBA00022695"/>
    </source>
</evidence>
<keyword evidence="9 12" id="KW-0239">DNA-directed DNA polymerase</keyword>
<dbReference type="InterPro" id="IPR036397">
    <property type="entry name" value="RNaseH_sf"/>
</dbReference>
<dbReference type="Gene3D" id="3.30.420.10">
    <property type="entry name" value="Ribonuclease H-like superfamily/Ribonuclease H"/>
    <property type="match status" value="1"/>
</dbReference>
<dbReference type="InterPro" id="IPR042087">
    <property type="entry name" value="DNA_pol_B_thumb"/>
</dbReference>
<keyword evidence="11" id="KW-0539">Nucleus</keyword>
<proteinExistence type="inferred from homology"/>
<dbReference type="SUPFAM" id="SSF90234">
    <property type="entry name" value="Zinc finger domain of DNA polymerase-alpha"/>
    <property type="match status" value="1"/>
</dbReference>
<evidence type="ECO:0000256" key="6">
    <source>
        <dbReference type="ARBA" id="ARBA00022723"/>
    </source>
</evidence>
<evidence type="ECO:0000313" key="18">
    <source>
        <dbReference type="Proteomes" id="UP000694844"/>
    </source>
</evidence>
<gene>
    <name evidence="19" type="primary">LOC111137485</name>
</gene>
<keyword evidence="8" id="KW-0862">Zinc</keyword>
<dbReference type="Gene3D" id="2.40.50.730">
    <property type="match status" value="1"/>
</dbReference>
<evidence type="ECO:0000259" key="17">
    <source>
        <dbReference type="Pfam" id="PF12254"/>
    </source>
</evidence>
<dbReference type="GO" id="GO:0003682">
    <property type="term" value="F:chromatin binding"/>
    <property type="evidence" value="ECO:0007669"/>
    <property type="project" value="TreeGrafter"/>
</dbReference>
<dbReference type="SUPFAM" id="SSF53098">
    <property type="entry name" value="Ribonuclease H-like"/>
    <property type="match status" value="1"/>
</dbReference>
<dbReference type="FunFam" id="1.10.3200.20:FF:000001">
    <property type="entry name" value="DNA polymerase"/>
    <property type="match status" value="1"/>
</dbReference>
<dbReference type="InterPro" id="IPR006134">
    <property type="entry name" value="DNA-dir_DNA_pol_B_multi_dom"/>
</dbReference>
<feature type="region of interest" description="Disordered" evidence="13">
    <location>
        <begin position="98"/>
        <end position="160"/>
    </location>
</feature>
<keyword evidence="6" id="KW-0479">Metal-binding</keyword>
<evidence type="ECO:0000256" key="5">
    <source>
        <dbReference type="ARBA" id="ARBA00022705"/>
    </source>
</evidence>
<evidence type="ECO:0000256" key="7">
    <source>
        <dbReference type="ARBA" id="ARBA00022771"/>
    </source>
</evidence>
<accession>A0A8B8EYN1</accession>
<dbReference type="InterPro" id="IPR017964">
    <property type="entry name" value="DNA-dir_DNA_pol_B_CS"/>
</dbReference>
<dbReference type="EC" id="2.7.7.7" evidence="12"/>
<dbReference type="GO" id="GO:0008270">
    <property type="term" value="F:zinc ion binding"/>
    <property type="evidence" value="ECO:0007669"/>
    <property type="project" value="UniProtKB-KW"/>
</dbReference>
<dbReference type="PROSITE" id="PS00116">
    <property type="entry name" value="DNA_POLYMERASE_B"/>
    <property type="match status" value="1"/>
</dbReference>
<keyword evidence="7" id="KW-0863">Zinc-finger</keyword>
<dbReference type="FunFam" id="3.30.420.10:FF:000018">
    <property type="entry name" value="DNA polymerase"/>
    <property type="match status" value="1"/>
</dbReference>
<dbReference type="InterPro" id="IPR015088">
    <property type="entry name" value="Znf_DNA-dir_DNA_pol_B_alpha"/>
</dbReference>
<dbReference type="SMART" id="SM00486">
    <property type="entry name" value="POLBc"/>
    <property type="match status" value="1"/>
</dbReference>
<dbReference type="GeneID" id="111137485"/>
<sequence>MAPAPENNDRIDDQDDSKDEQGLAKSRSRRERRDKGGRLAALERFKKVKETGEKHKYDVEEEKNVYDIVNEDEYSEIVRQRQDDDWIVDDDGAGYVEDGREIFDDDLTEDPTASKGGKKEDKKKSKNPNIVRPGTKPKTTIKSMFAAQSSTGGSKLKAEKDVSLANDDLLGDLMEELHQGPSEGMMKPLPIKLKKKGFNATKSPLNPFNTNIPSAGAQPVRGSQPVKKKTIIKAEPQLVKIKREPGTLPRPNIPLEDAFDEVDGMDVGVGSVKTEKDSDTGFTQSYGDEAAMMDLNDVDFDDEDLGIKKEEPEKKVHAEEEVVSIPSETFSTGWENYQMNSQEESAAEVKVDTSELPLVNSSNGEQVLRFYWLDAYEDQYHNPGTVYLFGKVWIEKAKVYVSCCVTVKNIERRIYVLPRSTRKNLKTKTDTGNAVSMVDVYTEFNERITEKYKIPKFKSKKVTKQYAFEKSDVPVESDYLEIRFGAEIPPLPSDLEGETFSHVFGTHTSCLELLLIDSKMKGPGWLDLRLPQLVNPPVSWCKMEVSLSKPEHLSVVSDQQLTPPPLVVMTMNLRTLPNHKTHQNEIVAATCLVQESFSIDKPAPKTPFQQHFCVLTKPSDSLFPFDFREKLQKEGKKLRVEMLPTERALMGFLLAKIHKLDPDVIVGHDIFGFDLDLILHRINANKVPHWSKIGRLKRTRPPKLSGPGHRGFADKTAACGRLVCDIKLSAKELIRSRSYDLTELTNVILKSKRCELDYDQIRNMYMSSQQLMQLLELSLMDSTYILRILYELNVLPLALQITNICGNVLTRTLLGGRSERNEYLLLHAFTEKNFIVPDKEYKKAVVKETLDDDEAEDRGKGGKSSGRRKPAYAGGLVLDPKKGFYDKYILLLDFNSLYPSIIQEYNICFTTVSRNAVQQSDNDEEDPMIELPDKDLEPGVLPTEIRKLVESRRQVKQLMKGDITNDQYMQYDIRQKALKLTANSMYGCLGFSHSRFFAKPLAALVTAKGREILMKTKDLVQSMNLDVIYGDTDSIMINTNCNDIEAVYKVGNKVKSEVNKLYKLLEIDIDGVFKSMLLLKKKKYAALSVSKGADGKYTEHKELKGLDIVRRDWSDLAKEAGNFVVEQILSGESRETIVENIHTKLMEVGEKVRDGKIPVELYYITKQLTKNPEDYPDKKSLPHVQVALRVNSKGGKRMKAGDTVPYIICQDGSTLPASQRAYHPEELAKSNTLTVDTKYYLSQQVHPVVSRLCDPIEGTDAAHLAECLGLDPSGYKQTARYEEEDEALLNGTEISDEEKFRDCERFKFVCPSSVCGREIVIDAVFTGAEEFTDCSISVCPNKECRTNLADHVPYICNKLRMDIRRHIQKYYQGWLKCEDAACGTVTRRIPLTFQRGHPVCHSCQRGLLHPMYTDTMLYTQLCFYEHIFDADKALKAMTDGSKEKHAAVAKLRNNEVAYIQLKDLATATIRRDAYSEVNLDKLFQSTFQIKPRNHPVSA</sequence>
<feature type="region of interest" description="Disordered" evidence="13">
    <location>
        <begin position="1"/>
        <end position="38"/>
    </location>
</feature>
<evidence type="ECO:0000259" key="16">
    <source>
        <dbReference type="Pfam" id="PF08996"/>
    </source>
</evidence>
<dbReference type="InterPro" id="IPR006172">
    <property type="entry name" value="DNA-dir_DNA_pol_B"/>
</dbReference>
<feature type="domain" description="Zinc finger DNA-directed DNA polymerase family B alpha" evidence="16">
    <location>
        <begin position="1293"/>
        <end position="1483"/>
    </location>
</feature>
<dbReference type="CDD" id="cd05532">
    <property type="entry name" value="POLBc_alpha"/>
    <property type="match status" value="1"/>
</dbReference>
<dbReference type="InterPro" id="IPR024647">
    <property type="entry name" value="DNA_pol_a_cat_su_N"/>
</dbReference>
<dbReference type="NCBIfam" id="TIGR00592">
    <property type="entry name" value="pol2"/>
    <property type="match status" value="1"/>
</dbReference>